<dbReference type="EMBL" id="BJYD01000026">
    <property type="protein sequence ID" value="GEN54722.1"/>
    <property type="molecule type" value="Genomic_DNA"/>
</dbReference>
<comment type="caution">
    <text evidence="1">The sequence shown here is derived from an EMBL/GenBank/DDBJ whole genome shotgun (WGS) entry which is preliminary data.</text>
</comment>
<dbReference type="OrthoDB" id="2666601at2"/>
<keyword evidence="2" id="KW-1185">Reference proteome</keyword>
<evidence type="ECO:0000313" key="1">
    <source>
        <dbReference type="EMBL" id="GEN54722.1"/>
    </source>
</evidence>
<reference evidence="1 2" key="1">
    <citation type="submission" date="2019-07" db="EMBL/GenBank/DDBJ databases">
        <title>Whole genome shotgun sequence of Halobacillus faecis NBRC 103569.</title>
        <authorList>
            <person name="Hosoyama A."/>
            <person name="Uohara A."/>
            <person name="Ohji S."/>
            <person name="Ichikawa N."/>
        </authorList>
    </citation>
    <scope>NUCLEOTIDE SEQUENCE [LARGE SCALE GENOMIC DNA]</scope>
    <source>
        <strain evidence="1 2">NBRC 103569</strain>
    </source>
</reference>
<name>A0A511WYK8_9BACI</name>
<sequence length="65" mass="7256">MSHIQFKNLSVDQISATSGIFSGTNLQSGFKAVQQSWEGNGRIIGHKNTLQHNKHLVIKRPSKRV</sequence>
<organism evidence="1 2">
    <name type="scientific">Halobacillus faecis</name>
    <dbReference type="NCBI Taxonomy" id="360184"/>
    <lineage>
        <taxon>Bacteria</taxon>
        <taxon>Bacillati</taxon>
        <taxon>Bacillota</taxon>
        <taxon>Bacilli</taxon>
        <taxon>Bacillales</taxon>
        <taxon>Bacillaceae</taxon>
        <taxon>Halobacillus</taxon>
    </lineage>
</organism>
<accession>A0A511WYK8</accession>
<dbReference type="AlphaFoldDB" id="A0A511WYK8"/>
<protein>
    <submittedName>
        <fullName evidence="1">Uncharacterized protein</fullName>
    </submittedName>
</protein>
<proteinExistence type="predicted"/>
<gene>
    <name evidence="1" type="ORF">HFA01_29840</name>
</gene>
<dbReference type="RefSeq" id="WP_146817534.1">
    <property type="nucleotide sequence ID" value="NZ_BJYD01000026.1"/>
</dbReference>
<evidence type="ECO:0000313" key="2">
    <source>
        <dbReference type="Proteomes" id="UP000321886"/>
    </source>
</evidence>
<dbReference type="Proteomes" id="UP000321886">
    <property type="component" value="Unassembled WGS sequence"/>
</dbReference>